<protein>
    <recommendedName>
        <fullName evidence="12">Cyclin-dependent kinase</fullName>
    </recommendedName>
</protein>
<feature type="region of interest" description="Disordered" evidence="9">
    <location>
        <begin position="187"/>
        <end position="238"/>
    </location>
</feature>
<evidence type="ECO:0000313" key="11">
    <source>
        <dbReference type="Proteomes" id="UP000706124"/>
    </source>
</evidence>
<dbReference type="GO" id="GO:0005737">
    <property type="term" value="C:cytoplasm"/>
    <property type="evidence" value="ECO:0007669"/>
    <property type="project" value="UniProtKB-SubCell"/>
</dbReference>
<evidence type="ECO:0000256" key="7">
    <source>
        <dbReference type="ARBA" id="ARBA00023163"/>
    </source>
</evidence>
<keyword evidence="5" id="KW-0678">Repressor</keyword>
<evidence type="ECO:0000256" key="5">
    <source>
        <dbReference type="ARBA" id="ARBA00022491"/>
    </source>
</evidence>
<sequence length="238" mass="25302">MPANASPTKQRAALAPMDANAMPHLSSPKVLKDTKSPAVSSTRASPLKRLVPATVSGTKRPVEDARLPASKKTCMEENARSHRSRTTSPSTSSVFDTTAVEGDASWATTTTEPEMAGTVAADAPPAPLAPRTRGNMTREQAREKAEILRLRLGLASYKLRTGQTNVPLADLQHKPLPPLSSIRAQSAALDEKVGRGNNQTTSSLNSSASILSRSTPGTRPVSPNQPVQEKALSERPRQ</sequence>
<evidence type="ECO:0000256" key="3">
    <source>
        <dbReference type="ARBA" id="ARBA00006922"/>
    </source>
</evidence>
<evidence type="ECO:0000256" key="4">
    <source>
        <dbReference type="ARBA" id="ARBA00022490"/>
    </source>
</evidence>
<reference evidence="10 11" key="1">
    <citation type="journal article" date="2020" name="bioRxiv">
        <title>Whole genome comparisons of ergot fungi reveals the divergence and evolution of species within the genus Claviceps are the result of varying mechanisms driving genome evolution and host range expansion.</title>
        <authorList>
            <person name="Wyka S.A."/>
            <person name="Mondo S.J."/>
            <person name="Liu M."/>
            <person name="Dettman J."/>
            <person name="Nalam V."/>
            <person name="Broders K.D."/>
        </authorList>
    </citation>
    <scope>NUCLEOTIDE SEQUENCE [LARGE SCALE GENOMIC DNA]</scope>
    <source>
        <strain evidence="10 11">CCC 1485</strain>
    </source>
</reference>
<evidence type="ECO:0000256" key="1">
    <source>
        <dbReference type="ARBA" id="ARBA00004123"/>
    </source>
</evidence>
<dbReference type="Pfam" id="PF08528">
    <property type="entry name" value="Whi5"/>
    <property type="match status" value="1"/>
</dbReference>
<gene>
    <name evidence="10" type="ORF">E4U60_000055</name>
</gene>
<feature type="region of interest" description="Disordered" evidence="9">
    <location>
        <begin position="1"/>
        <end position="95"/>
    </location>
</feature>
<dbReference type="GO" id="GO:0005634">
    <property type="term" value="C:nucleus"/>
    <property type="evidence" value="ECO:0007669"/>
    <property type="project" value="UniProtKB-SubCell"/>
</dbReference>
<dbReference type="AlphaFoldDB" id="A0A9P7MJT7"/>
<accession>A0A9P7MJT7</accession>
<dbReference type="EMBL" id="SRPO01000001">
    <property type="protein sequence ID" value="KAG5949769.1"/>
    <property type="molecule type" value="Genomic_DNA"/>
</dbReference>
<comment type="similarity">
    <text evidence="3">Belongs to the WHI5/NRM1 family.</text>
</comment>
<feature type="compositionally biased region" description="Low complexity" evidence="9">
    <location>
        <begin position="197"/>
        <end position="215"/>
    </location>
</feature>
<keyword evidence="7" id="KW-0804">Transcription</keyword>
<evidence type="ECO:0008006" key="12">
    <source>
        <dbReference type="Google" id="ProtNLM"/>
    </source>
</evidence>
<evidence type="ECO:0000256" key="8">
    <source>
        <dbReference type="ARBA" id="ARBA00023242"/>
    </source>
</evidence>
<name>A0A9P7MJT7_9HYPO</name>
<evidence type="ECO:0000256" key="2">
    <source>
        <dbReference type="ARBA" id="ARBA00004496"/>
    </source>
</evidence>
<comment type="subcellular location">
    <subcellularLocation>
        <location evidence="2">Cytoplasm</location>
    </subcellularLocation>
    <subcellularLocation>
        <location evidence="1">Nucleus</location>
    </subcellularLocation>
</comment>
<evidence type="ECO:0000256" key="6">
    <source>
        <dbReference type="ARBA" id="ARBA00023015"/>
    </source>
</evidence>
<keyword evidence="11" id="KW-1185">Reference proteome</keyword>
<keyword evidence="4" id="KW-0963">Cytoplasm</keyword>
<keyword evidence="8" id="KW-0539">Nucleus</keyword>
<proteinExistence type="inferred from homology"/>
<comment type="caution">
    <text evidence="10">The sequence shown here is derived from an EMBL/GenBank/DDBJ whole genome shotgun (WGS) entry which is preliminary data.</text>
</comment>
<evidence type="ECO:0000313" key="10">
    <source>
        <dbReference type="EMBL" id="KAG5949769.1"/>
    </source>
</evidence>
<dbReference type="OrthoDB" id="5345625at2759"/>
<evidence type="ECO:0000256" key="9">
    <source>
        <dbReference type="SAM" id="MobiDB-lite"/>
    </source>
</evidence>
<organism evidence="10 11">
    <name type="scientific">Claviceps pazoutovae</name>
    <dbReference type="NCBI Taxonomy" id="1649127"/>
    <lineage>
        <taxon>Eukaryota</taxon>
        <taxon>Fungi</taxon>
        <taxon>Dikarya</taxon>
        <taxon>Ascomycota</taxon>
        <taxon>Pezizomycotina</taxon>
        <taxon>Sordariomycetes</taxon>
        <taxon>Hypocreomycetidae</taxon>
        <taxon>Hypocreales</taxon>
        <taxon>Clavicipitaceae</taxon>
        <taxon>Claviceps</taxon>
    </lineage>
</organism>
<keyword evidence="6" id="KW-0805">Transcription regulation</keyword>
<feature type="region of interest" description="Disordered" evidence="9">
    <location>
        <begin position="120"/>
        <end position="139"/>
    </location>
</feature>
<dbReference type="Proteomes" id="UP000706124">
    <property type="component" value="Unassembled WGS sequence"/>
</dbReference>
<dbReference type="InterPro" id="IPR013734">
    <property type="entry name" value="TF_Nrm1/Whi5"/>
</dbReference>